<dbReference type="RefSeq" id="WP_174403484.1">
    <property type="nucleotide sequence ID" value="NZ_BLVO01000004.1"/>
</dbReference>
<dbReference type="Pfam" id="PF01878">
    <property type="entry name" value="EVE"/>
    <property type="match status" value="1"/>
</dbReference>
<evidence type="ECO:0000313" key="4">
    <source>
        <dbReference type="Proteomes" id="UP000503840"/>
    </source>
</evidence>
<reference evidence="3 4" key="1">
    <citation type="submission" date="2020-05" db="EMBL/GenBank/DDBJ databases">
        <title>Draft genome sequence of Desulfovibrio sp. strain HN2T.</title>
        <authorList>
            <person name="Ueno A."/>
            <person name="Tamazawa S."/>
            <person name="Tamamura S."/>
            <person name="Murakami T."/>
            <person name="Kiyama T."/>
            <person name="Inomata H."/>
            <person name="Amano Y."/>
            <person name="Miyakawa K."/>
            <person name="Tamaki H."/>
            <person name="Naganuma T."/>
            <person name="Kaneko K."/>
        </authorList>
    </citation>
    <scope>NUCLEOTIDE SEQUENCE [LARGE SCALE GENOMIC DNA]</scope>
    <source>
        <strain evidence="3 4">HN2</strain>
    </source>
</reference>
<dbReference type="InterPro" id="IPR047197">
    <property type="entry name" value="THYN1-like_EVE"/>
</dbReference>
<sequence length="154" mass="17686">MPKYWLMKTEPGCFSIDDLKALPDSTSPWDGVRNYQARNFMRDEMRMGDKVLFYHSVTDPSVAGVAEVVRESYPDHTSWDPEDSHFDPKSTPESPRWFMVDVRFVTKFDHPVPLRVLKATPGLENMELLRKGSRLSVMPVTEEEFSIVCSLAEA</sequence>
<dbReference type="Gene3D" id="3.10.590.10">
    <property type="entry name" value="ph1033 like domains"/>
    <property type="match status" value="1"/>
</dbReference>
<feature type="domain" description="EVE" evidence="2">
    <location>
        <begin position="3"/>
        <end position="150"/>
    </location>
</feature>
<dbReference type="SUPFAM" id="SSF88697">
    <property type="entry name" value="PUA domain-like"/>
    <property type="match status" value="1"/>
</dbReference>
<keyword evidence="1" id="KW-0597">Phosphoprotein</keyword>
<accession>A0A7J0BDK9</accession>
<evidence type="ECO:0000313" key="3">
    <source>
        <dbReference type="EMBL" id="GFM31779.1"/>
    </source>
</evidence>
<dbReference type="PANTHER" id="PTHR14087:SF7">
    <property type="entry name" value="THYMOCYTE NUCLEAR PROTEIN 1"/>
    <property type="match status" value="1"/>
</dbReference>
<dbReference type="CDD" id="cd21133">
    <property type="entry name" value="EVE"/>
    <property type="match status" value="1"/>
</dbReference>
<evidence type="ECO:0000256" key="1">
    <source>
        <dbReference type="ARBA" id="ARBA00022553"/>
    </source>
</evidence>
<keyword evidence="4" id="KW-1185">Reference proteome</keyword>
<proteinExistence type="predicted"/>
<dbReference type="InterPro" id="IPR015947">
    <property type="entry name" value="PUA-like_sf"/>
</dbReference>
<dbReference type="InterPro" id="IPR052181">
    <property type="entry name" value="5hmC_binding"/>
</dbReference>
<dbReference type="FunFam" id="3.10.590.10:FF:000003">
    <property type="entry name" value="Thymocyte nuclear protein 1"/>
    <property type="match status" value="1"/>
</dbReference>
<dbReference type="PANTHER" id="PTHR14087">
    <property type="entry name" value="THYMOCYTE NUCLEAR PROTEIN 1"/>
    <property type="match status" value="1"/>
</dbReference>
<comment type="caution">
    <text evidence="3">The sequence shown here is derived from an EMBL/GenBank/DDBJ whole genome shotgun (WGS) entry which is preliminary data.</text>
</comment>
<dbReference type="AlphaFoldDB" id="A0A7J0BDK9"/>
<dbReference type="InterPro" id="IPR002740">
    <property type="entry name" value="EVE_domain"/>
</dbReference>
<evidence type="ECO:0000259" key="2">
    <source>
        <dbReference type="Pfam" id="PF01878"/>
    </source>
</evidence>
<dbReference type="EMBL" id="BLVO01000004">
    <property type="protein sequence ID" value="GFM31779.1"/>
    <property type="molecule type" value="Genomic_DNA"/>
</dbReference>
<gene>
    <name evidence="3" type="ORF">DSM101010T_01440</name>
</gene>
<protein>
    <submittedName>
        <fullName evidence="3">EVE domain-containing protein</fullName>
    </submittedName>
</protein>
<name>A0A7J0BDK9_9BACT</name>
<dbReference type="Proteomes" id="UP000503840">
    <property type="component" value="Unassembled WGS sequence"/>
</dbReference>
<organism evidence="3 4">
    <name type="scientific">Desulfovibrio subterraneus</name>
    <dbReference type="NCBI Taxonomy" id="2718620"/>
    <lineage>
        <taxon>Bacteria</taxon>
        <taxon>Pseudomonadati</taxon>
        <taxon>Thermodesulfobacteriota</taxon>
        <taxon>Desulfovibrionia</taxon>
        <taxon>Desulfovibrionales</taxon>
        <taxon>Desulfovibrionaceae</taxon>
        <taxon>Desulfovibrio</taxon>
    </lineage>
</organism>